<evidence type="ECO:0000313" key="1">
    <source>
        <dbReference type="EMBL" id="MCI2227821.1"/>
    </source>
</evidence>
<dbReference type="PROSITE" id="PS51257">
    <property type="entry name" value="PROKAR_LIPOPROTEIN"/>
    <property type="match status" value="1"/>
</dbReference>
<proteinExistence type="predicted"/>
<dbReference type="FunFam" id="2.130.10.10:FF:000306">
    <property type="entry name" value="3-carboxymuconate cyclase"/>
    <property type="match status" value="1"/>
</dbReference>
<dbReference type="InterPro" id="IPR050282">
    <property type="entry name" value="Cycloisomerase_2"/>
</dbReference>
<name>A0A9X1VQY2_9FLAO</name>
<evidence type="ECO:0000313" key="2">
    <source>
        <dbReference type="Proteomes" id="UP001139369"/>
    </source>
</evidence>
<comment type="caution">
    <text evidence="1">The sequence shown here is derived from an EMBL/GenBank/DDBJ whole genome shotgun (WGS) entry which is preliminary data.</text>
</comment>
<dbReference type="PANTHER" id="PTHR30344:SF1">
    <property type="entry name" value="6-PHOSPHOGLUCONOLACTONASE"/>
    <property type="match status" value="1"/>
</dbReference>
<dbReference type="EMBL" id="JAKQYM010000001">
    <property type="protein sequence ID" value="MCI2227821.1"/>
    <property type="molecule type" value="Genomic_DNA"/>
</dbReference>
<dbReference type="RefSeq" id="WP_242176941.1">
    <property type="nucleotide sequence ID" value="NZ_JAKQYM010000001.1"/>
</dbReference>
<keyword evidence="2" id="KW-1185">Reference proteome</keyword>
<dbReference type="Pfam" id="PF10282">
    <property type="entry name" value="Lactonase"/>
    <property type="match status" value="1"/>
</dbReference>
<dbReference type="GO" id="GO:0005829">
    <property type="term" value="C:cytosol"/>
    <property type="evidence" value="ECO:0007669"/>
    <property type="project" value="TreeGrafter"/>
</dbReference>
<reference evidence="1" key="1">
    <citation type="submission" date="2022-02" db="EMBL/GenBank/DDBJ databases">
        <title>Polaribacter sp. MSW13, isolated from seawater.</title>
        <authorList>
            <person name="Kristyanto S."/>
            <person name="Jung J."/>
            <person name="Jeon C.O."/>
        </authorList>
    </citation>
    <scope>NUCLEOTIDE SEQUENCE</scope>
    <source>
        <strain evidence="1">MSW13</strain>
    </source>
</reference>
<dbReference type="GO" id="GO:0017057">
    <property type="term" value="F:6-phosphogluconolactonase activity"/>
    <property type="evidence" value="ECO:0007669"/>
    <property type="project" value="TreeGrafter"/>
</dbReference>
<dbReference type="InterPro" id="IPR019405">
    <property type="entry name" value="Lactonase_7-beta_prop"/>
</dbReference>
<accession>A0A9X1VQY2</accession>
<gene>
    <name evidence="1" type="ORF">MC378_01495</name>
</gene>
<protein>
    <submittedName>
        <fullName evidence="1">Lactonase family protein</fullName>
    </submittedName>
</protein>
<organism evidence="1 2">
    <name type="scientific">Polaribacter marinus</name>
    <dbReference type="NCBI Taxonomy" id="2916838"/>
    <lineage>
        <taxon>Bacteria</taxon>
        <taxon>Pseudomonadati</taxon>
        <taxon>Bacteroidota</taxon>
        <taxon>Flavobacteriia</taxon>
        <taxon>Flavobacteriales</taxon>
        <taxon>Flavobacteriaceae</taxon>
    </lineage>
</organism>
<sequence length="379" mass="42495">MKSFKTIQIITLLLFIVIVSCKKESKNKVLINENKKDLEILVGTYTKEKSKGVYKLQMNSNTGEFQKEVLVAELSNPSYLTTSKNNEFVYVIQENDPGTIVSFKWNKDKTELVQLSTLPTNGKHPCYVSLNSDENLVAVGNYSSGNISVYNVSNKGVFNSSIQTKKHEGKGTILPNQENPHAHCTTFYNNKFLYAVDLGIDEILCYPIHNSILENKKTALKTDSGDGPRHLVFHSTKKIAYLINEFSNSIIVSKINEATGVFNRIQKISTLPKDFIGKSFSADIHLSKDGNFLYASNRGHNSIATFSVTNEGKLTLINHISTGGNWPRNFALSKDNKFLVVANQKSNNIVVFKRDKEKGTLKSTEHEIEISIPVFLKFL</sequence>
<dbReference type="AlphaFoldDB" id="A0A9X1VQY2"/>
<dbReference type="PANTHER" id="PTHR30344">
    <property type="entry name" value="6-PHOSPHOGLUCONOLACTONASE-RELATED"/>
    <property type="match status" value="1"/>
</dbReference>
<dbReference type="Proteomes" id="UP001139369">
    <property type="component" value="Unassembled WGS sequence"/>
</dbReference>